<feature type="transmembrane region" description="Helical" evidence="1">
    <location>
        <begin position="28"/>
        <end position="49"/>
    </location>
</feature>
<accession>A0A1R7QFX2</accession>
<feature type="transmembrane region" description="Helical" evidence="1">
    <location>
        <begin position="120"/>
        <end position="138"/>
    </location>
</feature>
<keyword evidence="1" id="KW-0472">Membrane</keyword>
<evidence type="ECO:0000313" key="2">
    <source>
        <dbReference type="EMBL" id="SJX23174.1"/>
    </source>
</evidence>
<evidence type="ECO:0000313" key="3">
    <source>
        <dbReference type="Proteomes" id="UP000196240"/>
    </source>
</evidence>
<dbReference type="Proteomes" id="UP000196240">
    <property type="component" value="Unassembled WGS sequence"/>
</dbReference>
<dbReference type="EMBL" id="FUUY01000010">
    <property type="protein sequence ID" value="SJX23174.1"/>
    <property type="molecule type" value="Genomic_DNA"/>
</dbReference>
<name>A0A1R7QFX2_ACIJO</name>
<protein>
    <submittedName>
        <fullName evidence="2">Inner membrane protein YbaN</fullName>
    </submittedName>
</protein>
<organism evidence="2 3">
    <name type="scientific">Acinetobacter johnsonii</name>
    <dbReference type="NCBI Taxonomy" id="40214"/>
    <lineage>
        <taxon>Bacteria</taxon>
        <taxon>Pseudomonadati</taxon>
        <taxon>Pseudomonadota</taxon>
        <taxon>Gammaproteobacteria</taxon>
        <taxon>Moraxellales</taxon>
        <taxon>Moraxellaceae</taxon>
        <taxon>Acinetobacter</taxon>
    </lineage>
</organism>
<dbReference type="RefSeq" id="WP_087014141.1">
    <property type="nucleotide sequence ID" value="NZ_FUUY01000010.1"/>
</dbReference>
<keyword evidence="1" id="KW-1133">Transmembrane helix</keyword>
<dbReference type="Pfam" id="PF04304">
    <property type="entry name" value="DUF454"/>
    <property type="match status" value="1"/>
</dbReference>
<gene>
    <name evidence="2" type="primary">ybaN_2</name>
    <name evidence="2" type="ORF">ACNJC6_02830</name>
</gene>
<reference evidence="2 3" key="1">
    <citation type="submission" date="2017-02" db="EMBL/GenBank/DDBJ databases">
        <authorList>
            <person name="Peterson S.W."/>
        </authorList>
    </citation>
    <scope>NUCLEOTIDE SEQUENCE [LARGE SCALE GENOMIC DNA]</scope>
    <source>
        <strain evidence="2">C6</strain>
    </source>
</reference>
<proteinExistence type="predicted"/>
<keyword evidence="1" id="KW-0812">Transmembrane</keyword>
<dbReference type="PANTHER" id="PTHR35813">
    <property type="entry name" value="INNER MEMBRANE PROTEIN YBAN"/>
    <property type="match status" value="1"/>
</dbReference>
<dbReference type="InterPro" id="IPR007401">
    <property type="entry name" value="DUF454"/>
</dbReference>
<dbReference type="AlphaFoldDB" id="A0A1R7QFX2"/>
<sequence>MQNTELSLISKSKDESDAHLAKSIWVRWLCIGLAWICLCIGTLGIIIPGLPTFDFYFLATLFAAKGSARLHRWIVQNRLIGPILQQWREHKTLPTKAKIFSLFSMSLAAGLMLWKVPHPYFVGFTILLMVAVQIWIWWKK</sequence>
<dbReference type="GO" id="GO:0005886">
    <property type="term" value="C:plasma membrane"/>
    <property type="evidence" value="ECO:0007669"/>
    <property type="project" value="TreeGrafter"/>
</dbReference>
<evidence type="ECO:0000256" key="1">
    <source>
        <dbReference type="SAM" id="Phobius"/>
    </source>
</evidence>
<dbReference type="PANTHER" id="PTHR35813:SF1">
    <property type="entry name" value="INNER MEMBRANE PROTEIN YBAN"/>
    <property type="match status" value="1"/>
</dbReference>